<keyword evidence="2" id="KW-1185">Reference proteome</keyword>
<dbReference type="RefSeq" id="WP_128635932.1">
    <property type="nucleotide sequence ID" value="NZ_RRCN01000002.1"/>
</dbReference>
<accession>A0A3P3TCL6</accession>
<gene>
    <name evidence="1" type="ORF">EHV15_35330</name>
</gene>
<name>A0A3P3TCL6_9BACL</name>
<proteinExistence type="predicted"/>
<evidence type="ECO:0000313" key="1">
    <source>
        <dbReference type="EMBL" id="RRJ54848.1"/>
    </source>
</evidence>
<comment type="caution">
    <text evidence="1">The sequence shown here is derived from an EMBL/GenBank/DDBJ whole genome shotgun (WGS) entry which is preliminary data.</text>
</comment>
<sequence length="105" mass="12534">MNNSLSEEEKRYWIAVDNEYIKIRQEEKIAKKRKPVCDVDVFSMWNFIYQAKSLNGQIIASDSLINLKEEIKNRRWIHAYITCSNGSLSYGQSIVNEYCYRPRYK</sequence>
<organism evidence="1 2">
    <name type="scientific">Paenibacillus oralis</name>
    <dbReference type="NCBI Taxonomy" id="2490856"/>
    <lineage>
        <taxon>Bacteria</taxon>
        <taxon>Bacillati</taxon>
        <taxon>Bacillota</taxon>
        <taxon>Bacilli</taxon>
        <taxon>Bacillales</taxon>
        <taxon>Paenibacillaceae</taxon>
        <taxon>Paenibacillus</taxon>
    </lineage>
</organism>
<dbReference type="EMBL" id="RRCN01000002">
    <property type="protein sequence ID" value="RRJ54848.1"/>
    <property type="molecule type" value="Genomic_DNA"/>
</dbReference>
<dbReference type="AlphaFoldDB" id="A0A3P3TCL6"/>
<protein>
    <submittedName>
        <fullName evidence="1">Uncharacterized protein</fullName>
    </submittedName>
</protein>
<reference evidence="1 2" key="1">
    <citation type="submission" date="2018-11" db="EMBL/GenBank/DDBJ databases">
        <title>Genome sequencing of Paenibacillus sp. KCOM 3021 (= ChDC PVNT-B20).</title>
        <authorList>
            <person name="Kook J.-K."/>
            <person name="Park S.-N."/>
            <person name="Lim Y.K."/>
        </authorList>
    </citation>
    <scope>NUCLEOTIDE SEQUENCE [LARGE SCALE GENOMIC DNA]</scope>
    <source>
        <strain evidence="1 2">KCOM 3021</strain>
    </source>
</reference>
<evidence type="ECO:0000313" key="2">
    <source>
        <dbReference type="Proteomes" id="UP000267017"/>
    </source>
</evidence>
<dbReference type="Proteomes" id="UP000267017">
    <property type="component" value="Unassembled WGS sequence"/>
</dbReference>